<sequence length="92" mass="10395">MHKDYYGLLISALSVRHRWKWQIILPYGGYLTSSEDYSSAEDALSGGKCWVERESTFNAINSCLAQFYSAGVLNPSEYSSLMDSLRGITQRC</sequence>
<dbReference type="EMBL" id="CZDF01000132">
    <property type="protein sequence ID" value="CUR31583.1"/>
    <property type="molecule type" value="Genomic_DNA"/>
</dbReference>
<accession>A0A1J1LG82</accession>
<dbReference type="OrthoDB" id="468221at2"/>
<dbReference type="RefSeq" id="WP_072718405.1">
    <property type="nucleotide sequence ID" value="NZ_LN889782.1"/>
</dbReference>
<dbReference type="Proteomes" id="UP000184315">
    <property type="component" value="Unassembled WGS sequence"/>
</dbReference>
<reference evidence="2" key="1">
    <citation type="submission" date="2015-10" db="EMBL/GenBank/DDBJ databases">
        <authorList>
            <person name="Regsiter A."/>
            <person name="william w."/>
        </authorList>
    </citation>
    <scope>NUCLEOTIDE SEQUENCE [LARGE SCALE GENOMIC DNA]</scope>
</reference>
<gene>
    <name evidence="1" type="ORF">PL9214291174</name>
</gene>
<dbReference type="AlphaFoldDB" id="A0A1J1LG82"/>
<evidence type="ECO:0000313" key="1">
    <source>
        <dbReference type="EMBL" id="CUR31583.1"/>
    </source>
</evidence>
<keyword evidence="2" id="KW-1185">Reference proteome</keyword>
<organism evidence="1 2">
    <name type="scientific">Planktothrix tepida PCC 9214</name>
    <dbReference type="NCBI Taxonomy" id="671072"/>
    <lineage>
        <taxon>Bacteria</taxon>
        <taxon>Bacillati</taxon>
        <taxon>Cyanobacteriota</taxon>
        <taxon>Cyanophyceae</taxon>
        <taxon>Oscillatoriophycideae</taxon>
        <taxon>Oscillatoriales</taxon>
        <taxon>Microcoleaceae</taxon>
        <taxon>Planktothrix</taxon>
    </lineage>
</organism>
<proteinExistence type="predicted"/>
<protein>
    <submittedName>
        <fullName evidence="1">Uncharacterized protein</fullName>
    </submittedName>
</protein>
<name>A0A1J1LG82_9CYAN</name>
<evidence type="ECO:0000313" key="2">
    <source>
        <dbReference type="Proteomes" id="UP000184315"/>
    </source>
</evidence>